<sequence>MAKSQSWKVAPSLETIQEVMSEVDDPSKGILHVYFRQPYVLDEASGLRDAGGIIAGFGMGDTALFDILSGKVSPQGRLPFALAGTSLAIREQYSDLPRYKETTDGELYPFGFGLSY</sequence>
<name>A0ABT8K483_9MICC</name>
<dbReference type="EMBL" id="JAROCG010000002">
    <property type="protein sequence ID" value="MDN4612266.1"/>
    <property type="molecule type" value="Genomic_DNA"/>
</dbReference>
<dbReference type="GO" id="GO:0016787">
    <property type="term" value="F:hydrolase activity"/>
    <property type="evidence" value="ECO:0007669"/>
    <property type="project" value="UniProtKB-KW"/>
</dbReference>
<protein>
    <submittedName>
        <fullName evidence="3">Glycoside hydrolase family 3 C-terminal domain-containing protein</fullName>
    </submittedName>
</protein>
<proteinExistence type="predicted"/>
<evidence type="ECO:0000256" key="1">
    <source>
        <dbReference type="ARBA" id="ARBA00022801"/>
    </source>
</evidence>
<organism evidence="3 4">
    <name type="scientific">Arthrobacter burdickii</name>
    <dbReference type="NCBI Taxonomy" id="3035920"/>
    <lineage>
        <taxon>Bacteria</taxon>
        <taxon>Bacillati</taxon>
        <taxon>Actinomycetota</taxon>
        <taxon>Actinomycetes</taxon>
        <taxon>Micrococcales</taxon>
        <taxon>Micrococcaceae</taxon>
        <taxon>Arthrobacter</taxon>
    </lineage>
</organism>
<dbReference type="InterPro" id="IPR002772">
    <property type="entry name" value="Glyco_hydro_3_C"/>
</dbReference>
<evidence type="ECO:0000259" key="2">
    <source>
        <dbReference type="Pfam" id="PF01915"/>
    </source>
</evidence>
<keyword evidence="1 3" id="KW-0378">Hydrolase</keyword>
<dbReference type="SUPFAM" id="SSF52279">
    <property type="entry name" value="Beta-D-glucan exohydrolase, C-terminal domain"/>
    <property type="match status" value="1"/>
</dbReference>
<comment type="caution">
    <text evidence="3">The sequence shown here is derived from an EMBL/GenBank/DDBJ whole genome shotgun (WGS) entry which is preliminary data.</text>
</comment>
<evidence type="ECO:0000313" key="4">
    <source>
        <dbReference type="Proteomes" id="UP001174209"/>
    </source>
</evidence>
<accession>A0ABT8K483</accession>
<dbReference type="InterPro" id="IPR036881">
    <property type="entry name" value="Glyco_hydro_3_C_sf"/>
</dbReference>
<evidence type="ECO:0000313" key="3">
    <source>
        <dbReference type="EMBL" id="MDN4612266.1"/>
    </source>
</evidence>
<dbReference type="RefSeq" id="WP_301229154.1">
    <property type="nucleotide sequence ID" value="NZ_JAROCG010000002.1"/>
</dbReference>
<dbReference type="Proteomes" id="UP001174209">
    <property type="component" value="Unassembled WGS sequence"/>
</dbReference>
<dbReference type="Gene3D" id="3.40.50.1700">
    <property type="entry name" value="Glycoside hydrolase family 3 C-terminal domain"/>
    <property type="match status" value="1"/>
</dbReference>
<keyword evidence="4" id="KW-1185">Reference proteome</keyword>
<gene>
    <name evidence="3" type="ORF">P5G52_15470</name>
</gene>
<reference evidence="3" key="1">
    <citation type="submission" date="2023-06" db="EMBL/GenBank/DDBJ databases">
        <title>MT1 and MT2 Draft Genomes of Novel Species.</title>
        <authorList>
            <person name="Venkateswaran K."/>
        </authorList>
    </citation>
    <scope>NUCLEOTIDE SEQUENCE</scope>
    <source>
        <strain evidence="3">IIF3SC-B10</strain>
    </source>
</reference>
<dbReference type="Pfam" id="PF01915">
    <property type="entry name" value="Glyco_hydro_3_C"/>
    <property type="match status" value="1"/>
</dbReference>
<feature type="domain" description="Glycoside hydrolase family 3 C-terminal" evidence="2">
    <location>
        <begin position="18"/>
        <end position="116"/>
    </location>
</feature>